<sequence>MEIVISIAAKVVEYTVAPVVQWLGYSFRYSSNMENVKKQEQKLQGARERVQHSVDAAKNNAEKIETDVDNWLKEVDSIMGQVKEVIEVEEKVKMRCSNGACLNLKQRHQQSKKAEKILQDIKDVLQNVLQNGKFDKVSYRAASQGIVTTTSMDYMTFESRMSTMNQLMEMLQDSNINIIGVWGMAGVGKSTLVREVAKKVKEERLFDEVAIATVKQGPDLKQIQVEIAEKLGLKFDKESLSGRADLLKERLTKDKNKKILVILDDIWEKLDLDEIGVPSKGCKVVVTSRDRDILSTWMGTDKVFELQVLPKEEAWNLLDL</sequence>
<dbReference type="AlphaFoldDB" id="A0A2N9HN63"/>
<proteinExistence type="predicted"/>
<evidence type="ECO:0000256" key="2">
    <source>
        <dbReference type="SAM" id="Coils"/>
    </source>
</evidence>
<protein>
    <recommendedName>
        <fullName evidence="3">AAA+ ATPase domain-containing protein</fullName>
    </recommendedName>
</protein>
<dbReference type="GO" id="GO:0043531">
    <property type="term" value="F:ADP binding"/>
    <property type="evidence" value="ECO:0007669"/>
    <property type="project" value="InterPro"/>
</dbReference>
<name>A0A2N9HN63_FAGSY</name>
<evidence type="ECO:0000256" key="1">
    <source>
        <dbReference type="ARBA" id="ARBA00022821"/>
    </source>
</evidence>
<dbReference type="EMBL" id="OIVN01003725">
    <property type="protein sequence ID" value="SPD13183.1"/>
    <property type="molecule type" value="Genomic_DNA"/>
</dbReference>
<organism evidence="4">
    <name type="scientific">Fagus sylvatica</name>
    <name type="common">Beechnut</name>
    <dbReference type="NCBI Taxonomy" id="28930"/>
    <lineage>
        <taxon>Eukaryota</taxon>
        <taxon>Viridiplantae</taxon>
        <taxon>Streptophyta</taxon>
        <taxon>Embryophyta</taxon>
        <taxon>Tracheophyta</taxon>
        <taxon>Spermatophyta</taxon>
        <taxon>Magnoliopsida</taxon>
        <taxon>eudicotyledons</taxon>
        <taxon>Gunneridae</taxon>
        <taxon>Pentapetalae</taxon>
        <taxon>rosids</taxon>
        <taxon>fabids</taxon>
        <taxon>Fagales</taxon>
        <taxon>Fagaceae</taxon>
        <taxon>Fagus</taxon>
    </lineage>
</organism>
<evidence type="ECO:0000259" key="3">
    <source>
        <dbReference type="SMART" id="SM00382"/>
    </source>
</evidence>
<reference evidence="4" key="1">
    <citation type="submission" date="2018-02" db="EMBL/GenBank/DDBJ databases">
        <authorList>
            <person name="Cohen D.B."/>
            <person name="Kent A.D."/>
        </authorList>
    </citation>
    <scope>NUCLEOTIDE SEQUENCE</scope>
</reference>
<dbReference type="PRINTS" id="PR00364">
    <property type="entry name" value="DISEASERSIST"/>
</dbReference>
<dbReference type="SMART" id="SM00382">
    <property type="entry name" value="AAA"/>
    <property type="match status" value="1"/>
</dbReference>
<accession>A0A2N9HN63</accession>
<dbReference type="PANTHER" id="PTHR33463:SF215">
    <property type="entry name" value="NB-ARC DOMAIN DISEASE RESISTANCE PROTEIN"/>
    <property type="match status" value="1"/>
</dbReference>
<dbReference type="PANTHER" id="PTHR33463">
    <property type="entry name" value="NB-ARC DOMAIN-CONTAINING PROTEIN-RELATED"/>
    <property type="match status" value="1"/>
</dbReference>
<gene>
    <name evidence="4" type="ORF">FSB_LOCUS41065</name>
</gene>
<dbReference type="InterPro" id="IPR027417">
    <property type="entry name" value="P-loop_NTPase"/>
</dbReference>
<dbReference type="InterPro" id="IPR002182">
    <property type="entry name" value="NB-ARC"/>
</dbReference>
<evidence type="ECO:0000313" key="4">
    <source>
        <dbReference type="EMBL" id="SPD13183.1"/>
    </source>
</evidence>
<dbReference type="InterPro" id="IPR003593">
    <property type="entry name" value="AAA+_ATPase"/>
</dbReference>
<feature type="domain" description="AAA+ ATPase" evidence="3">
    <location>
        <begin position="175"/>
        <end position="309"/>
    </location>
</feature>
<keyword evidence="2" id="KW-0175">Coiled coil</keyword>
<feature type="coiled-coil region" evidence="2">
    <location>
        <begin position="29"/>
        <end position="74"/>
    </location>
</feature>
<dbReference type="Gene3D" id="3.40.50.300">
    <property type="entry name" value="P-loop containing nucleotide triphosphate hydrolases"/>
    <property type="match status" value="1"/>
</dbReference>
<dbReference type="Pfam" id="PF00931">
    <property type="entry name" value="NB-ARC"/>
    <property type="match status" value="1"/>
</dbReference>
<dbReference type="SUPFAM" id="SSF52540">
    <property type="entry name" value="P-loop containing nucleoside triphosphate hydrolases"/>
    <property type="match status" value="1"/>
</dbReference>
<keyword evidence="1" id="KW-0611">Plant defense</keyword>
<dbReference type="InterPro" id="IPR050905">
    <property type="entry name" value="Plant_NBS-LRR"/>
</dbReference>